<comment type="caution">
    <text evidence="3">The sequence shown here is derived from an EMBL/GenBank/DDBJ whole genome shotgun (WGS) entry which is preliminary data.</text>
</comment>
<evidence type="ECO:0000256" key="1">
    <source>
        <dbReference type="SAM" id="SignalP"/>
    </source>
</evidence>
<keyword evidence="1" id="KW-0732">Signal</keyword>
<reference evidence="3 4" key="1">
    <citation type="journal article" date="2018" name="PLoS ONE">
        <title>The draft genome of Kipferlia bialata reveals reductive genome evolution in fornicate parasites.</title>
        <authorList>
            <person name="Tanifuji G."/>
            <person name="Takabayashi S."/>
            <person name="Kume K."/>
            <person name="Takagi M."/>
            <person name="Nakayama T."/>
            <person name="Kamikawa R."/>
            <person name="Inagaki Y."/>
            <person name="Hashimoto T."/>
        </authorList>
    </citation>
    <scope>NUCLEOTIDE SEQUENCE [LARGE SCALE GENOMIC DNA]</scope>
    <source>
        <strain evidence="3">NY0173</strain>
    </source>
</reference>
<dbReference type="AlphaFoldDB" id="A0A9K3D2U6"/>
<dbReference type="Pfam" id="PF01273">
    <property type="entry name" value="LBP_BPI_CETP"/>
    <property type="match status" value="1"/>
</dbReference>
<dbReference type="Proteomes" id="UP000265618">
    <property type="component" value="Unassembled WGS sequence"/>
</dbReference>
<dbReference type="InterPro" id="IPR017942">
    <property type="entry name" value="Lipid-bd_serum_glycop_N"/>
</dbReference>
<accession>A0A9K3D2U6</accession>
<sequence length="187" mass="20166">MIGKLVSLAVLLCVALASVAPSGFLTSLNIAAIENIENTFLPVLEQAFTTITVPDIHEKHIDTPVGHVDIDLTNIVINVTSWGSFAISFSPTGVSLNISGFTMKGSMKWHYHTHILSDHGSADLKVKNVDIGLTIGLHDHSGELFLDVPYVHAHVGGIDVDMHGSIIDWLYELVIDACEGSIKDSIE</sequence>
<dbReference type="OrthoDB" id="10255543at2759"/>
<dbReference type="Gene3D" id="3.15.10.10">
    <property type="entry name" value="Bactericidal permeability-increasing protein, domain 1"/>
    <property type="match status" value="1"/>
</dbReference>
<protein>
    <recommendedName>
        <fullName evidence="2">Lipid-binding serum glycoprotein N-terminal domain-containing protein</fullName>
    </recommendedName>
</protein>
<name>A0A9K3D2U6_9EUKA</name>
<dbReference type="PANTHER" id="PTHR10504:SF131">
    <property type="entry name" value="BPI2 DOMAIN-CONTAINING PROTEIN"/>
    <property type="match status" value="1"/>
</dbReference>
<keyword evidence="4" id="KW-1185">Reference proteome</keyword>
<dbReference type="SUPFAM" id="SSF55394">
    <property type="entry name" value="Bactericidal permeability-increasing protein, BPI"/>
    <property type="match status" value="1"/>
</dbReference>
<gene>
    <name evidence="3" type="ORF">KIPB_008090</name>
</gene>
<proteinExistence type="predicted"/>
<dbReference type="EMBL" id="BDIP01002419">
    <property type="protein sequence ID" value="GIQ86269.1"/>
    <property type="molecule type" value="Genomic_DNA"/>
</dbReference>
<evidence type="ECO:0000259" key="2">
    <source>
        <dbReference type="Pfam" id="PF01273"/>
    </source>
</evidence>
<feature type="non-terminal residue" evidence="3">
    <location>
        <position position="1"/>
    </location>
</feature>
<feature type="domain" description="Lipid-binding serum glycoprotein N-terminal" evidence="2">
    <location>
        <begin position="41"/>
        <end position="185"/>
    </location>
</feature>
<dbReference type="InterPro" id="IPR017943">
    <property type="entry name" value="Bactericidal_perm-incr_a/b_dom"/>
</dbReference>
<dbReference type="GO" id="GO:0008289">
    <property type="term" value="F:lipid binding"/>
    <property type="evidence" value="ECO:0007669"/>
    <property type="project" value="InterPro"/>
</dbReference>
<feature type="signal peptide" evidence="1">
    <location>
        <begin position="1"/>
        <end position="17"/>
    </location>
</feature>
<evidence type="ECO:0000313" key="3">
    <source>
        <dbReference type="EMBL" id="GIQ86269.1"/>
    </source>
</evidence>
<evidence type="ECO:0000313" key="4">
    <source>
        <dbReference type="Proteomes" id="UP000265618"/>
    </source>
</evidence>
<feature type="chain" id="PRO_5039891405" description="Lipid-binding serum glycoprotein N-terminal domain-containing protein" evidence="1">
    <location>
        <begin position="18"/>
        <end position="187"/>
    </location>
</feature>
<dbReference type="PANTHER" id="PTHR10504">
    <property type="entry name" value="BACTERICIDAL PERMEABILITY-INCREASING BPI PROTEIN-RELATED"/>
    <property type="match status" value="1"/>
</dbReference>
<organism evidence="3 4">
    <name type="scientific">Kipferlia bialata</name>
    <dbReference type="NCBI Taxonomy" id="797122"/>
    <lineage>
        <taxon>Eukaryota</taxon>
        <taxon>Metamonada</taxon>
        <taxon>Carpediemonas-like organisms</taxon>
        <taxon>Kipferlia</taxon>
    </lineage>
</organism>
<dbReference type="InterPro" id="IPR032942">
    <property type="entry name" value="BPI/LBP/Plunc"/>
</dbReference>